<comment type="caution">
    <text evidence="2">The sequence shown here is derived from an EMBL/GenBank/DDBJ whole genome shotgun (WGS) entry which is preliminary data.</text>
</comment>
<dbReference type="EMBL" id="DQUI01000036">
    <property type="protein sequence ID" value="HIP84265.1"/>
    <property type="molecule type" value="Genomic_DNA"/>
</dbReference>
<reference evidence="2" key="1">
    <citation type="journal article" date="2020" name="ISME J.">
        <title>Gammaproteobacteria mediating utilization of methyl-, sulfur- and petroleum organic compounds in deep ocean hydrothermal plumes.</title>
        <authorList>
            <person name="Zhou Z."/>
            <person name="Liu Y."/>
            <person name="Pan J."/>
            <person name="Cron B.R."/>
            <person name="Toner B.M."/>
            <person name="Anantharaman K."/>
            <person name="Breier J.A."/>
            <person name="Dick G.J."/>
            <person name="Li M."/>
        </authorList>
    </citation>
    <scope>NUCLEOTIDE SEQUENCE</scope>
    <source>
        <strain evidence="2">SZUA-1453</strain>
        <strain evidence="3">SZUA-1471</strain>
    </source>
</reference>
<keyword evidence="2" id="KW-0238">DNA-binding</keyword>
<protein>
    <submittedName>
        <fullName evidence="2">AbrB/MazE/SpoVT family DNA-binding domain-containing protein</fullName>
    </submittedName>
</protein>
<dbReference type="InterPro" id="IPR037914">
    <property type="entry name" value="SpoVT-AbrB_sf"/>
</dbReference>
<evidence type="ECO:0000313" key="2">
    <source>
        <dbReference type="EMBL" id="HIP84265.1"/>
    </source>
</evidence>
<dbReference type="NCBIfam" id="TIGR01439">
    <property type="entry name" value="lp_hng_hel_AbrB"/>
    <property type="match status" value="1"/>
</dbReference>
<dbReference type="Pfam" id="PF04014">
    <property type="entry name" value="MazE_antitoxin"/>
    <property type="match status" value="1"/>
</dbReference>
<dbReference type="Gene3D" id="2.10.260.10">
    <property type="match status" value="1"/>
</dbReference>
<dbReference type="InterPro" id="IPR007159">
    <property type="entry name" value="SpoVT-AbrB_dom"/>
</dbReference>
<dbReference type="SMART" id="SM00966">
    <property type="entry name" value="SpoVT_AbrB"/>
    <property type="match status" value="1"/>
</dbReference>
<gene>
    <name evidence="2" type="ORF">EYH15_02085</name>
    <name evidence="3" type="ORF">EYH21_03940</name>
</gene>
<dbReference type="SUPFAM" id="SSF89447">
    <property type="entry name" value="AbrB/MazE/MraZ-like"/>
    <property type="match status" value="1"/>
</dbReference>
<dbReference type="GO" id="GO:0003677">
    <property type="term" value="F:DNA binding"/>
    <property type="evidence" value="ECO:0007669"/>
    <property type="project" value="UniProtKB-KW"/>
</dbReference>
<proteinExistence type="predicted"/>
<evidence type="ECO:0000313" key="4">
    <source>
        <dbReference type="Proteomes" id="UP000643554"/>
    </source>
</evidence>
<organism evidence="2 4">
    <name type="scientific">Methanothermococcus okinawensis</name>
    <dbReference type="NCBI Taxonomy" id="155863"/>
    <lineage>
        <taxon>Archaea</taxon>
        <taxon>Methanobacteriati</taxon>
        <taxon>Methanobacteriota</taxon>
        <taxon>Methanomada group</taxon>
        <taxon>Methanococci</taxon>
        <taxon>Methanococcales</taxon>
        <taxon>Methanococcaceae</taxon>
        <taxon>Methanothermococcus</taxon>
    </lineage>
</organism>
<accession>A0A832ZAN8</accession>
<evidence type="ECO:0000259" key="1">
    <source>
        <dbReference type="SMART" id="SM00966"/>
    </source>
</evidence>
<sequence>MIVKIWAQGSKSKSLCITFPKKFCEKLGLEKGSYVMVILEDDKMILKPLKINDQ</sequence>
<evidence type="ECO:0000313" key="3">
    <source>
        <dbReference type="EMBL" id="HIP91430.1"/>
    </source>
</evidence>
<feature type="domain" description="SpoVT-AbrB" evidence="1">
    <location>
        <begin position="9"/>
        <end position="54"/>
    </location>
</feature>
<dbReference type="AlphaFoldDB" id="A0A832ZAN8"/>
<dbReference type="Proteomes" id="UP000618343">
    <property type="component" value="Unassembled WGS sequence"/>
</dbReference>
<dbReference type="EMBL" id="DQUO01000046">
    <property type="protein sequence ID" value="HIP91430.1"/>
    <property type="molecule type" value="Genomic_DNA"/>
</dbReference>
<name>A0A832ZAN8_9EURY</name>
<dbReference type="Proteomes" id="UP000643554">
    <property type="component" value="Unassembled WGS sequence"/>
</dbReference>